<evidence type="ECO:0000313" key="3">
    <source>
        <dbReference type="Proteomes" id="UP001211065"/>
    </source>
</evidence>
<dbReference type="SUPFAM" id="SSF49764">
    <property type="entry name" value="HSP20-like chaperones"/>
    <property type="match status" value="1"/>
</dbReference>
<reference evidence="2" key="1">
    <citation type="submission" date="2020-05" db="EMBL/GenBank/DDBJ databases">
        <title>Phylogenomic resolution of chytrid fungi.</title>
        <authorList>
            <person name="Stajich J.E."/>
            <person name="Amses K."/>
            <person name="Simmons R."/>
            <person name="Seto K."/>
            <person name="Myers J."/>
            <person name="Bonds A."/>
            <person name="Quandt C.A."/>
            <person name="Barry K."/>
            <person name="Liu P."/>
            <person name="Grigoriev I."/>
            <person name="Longcore J.E."/>
            <person name="James T.Y."/>
        </authorList>
    </citation>
    <scope>NUCLEOTIDE SEQUENCE</scope>
    <source>
        <strain evidence="2">JEL0476</strain>
    </source>
</reference>
<feature type="compositionally biased region" description="Basic residues" evidence="1">
    <location>
        <begin position="30"/>
        <end position="42"/>
    </location>
</feature>
<dbReference type="InterPro" id="IPR008978">
    <property type="entry name" value="HSP20-like_chaperone"/>
</dbReference>
<dbReference type="EMBL" id="JADGJW010000239">
    <property type="protein sequence ID" value="KAJ3221282.1"/>
    <property type="molecule type" value="Genomic_DNA"/>
</dbReference>
<gene>
    <name evidence="2" type="ORF">HK099_003609</name>
</gene>
<feature type="compositionally biased region" description="Basic and acidic residues" evidence="1">
    <location>
        <begin position="43"/>
        <end position="61"/>
    </location>
</feature>
<accession>A0AAD5U607</accession>
<keyword evidence="3" id="KW-1185">Reference proteome</keyword>
<comment type="caution">
    <text evidence="2">The sequence shown here is derived from an EMBL/GenBank/DDBJ whole genome shotgun (WGS) entry which is preliminary data.</text>
</comment>
<sequence length="348" mass="41027">MIENEWLNGLDIIDIKKSKTKADDDEQIVKKKVKKRKPKKKNKNNEKETPNVRAEDNSDVEKITQSLQDKKLNYLKQFEIELKKLQPTLQTEKNVVNKEKLERTLPKSYLPPPAYFNPPTFKEFMEKKLEDQEKAFTTVHSVSDNDVDTKKLEYEKEQKKVGFNNNTILTKTFDEDVDTKCLQEFKYSRYDTYETENEMVITIFEKNLKNDQFKVYFEEDKAMVLFIDDTLKRLPLSFTLEGVKINPETSFSNSSNSSLRINLKKTVSKKGTKTILKLDNYSFKKFKSVLLNDNFKDHFVKFDKLFLDTFLSDNDNHLQQVENSLVKNSIQDLEELEFQKVKKNFGLI</sequence>
<name>A0AAD5U607_9FUNG</name>
<dbReference type="Proteomes" id="UP001211065">
    <property type="component" value="Unassembled WGS sequence"/>
</dbReference>
<proteinExistence type="predicted"/>
<evidence type="ECO:0000256" key="1">
    <source>
        <dbReference type="SAM" id="MobiDB-lite"/>
    </source>
</evidence>
<organism evidence="2 3">
    <name type="scientific">Clydaea vesicula</name>
    <dbReference type="NCBI Taxonomy" id="447962"/>
    <lineage>
        <taxon>Eukaryota</taxon>
        <taxon>Fungi</taxon>
        <taxon>Fungi incertae sedis</taxon>
        <taxon>Chytridiomycota</taxon>
        <taxon>Chytridiomycota incertae sedis</taxon>
        <taxon>Chytridiomycetes</taxon>
        <taxon>Lobulomycetales</taxon>
        <taxon>Lobulomycetaceae</taxon>
        <taxon>Clydaea</taxon>
    </lineage>
</organism>
<evidence type="ECO:0000313" key="2">
    <source>
        <dbReference type="EMBL" id="KAJ3221282.1"/>
    </source>
</evidence>
<protein>
    <submittedName>
        <fullName evidence="2">Uncharacterized protein</fullName>
    </submittedName>
</protein>
<dbReference type="AlphaFoldDB" id="A0AAD5U607"/>
<feature type="region of interest" description="Disordered" evidence="1">
    <location>
        <begin position="19"/>
        <end position="61"/>
    </location>
</feature>
<dbReference type="Gene3D" id="2.60.40.790">
    <property type="match status" value="1"/>
</dbReference>